<reference evidence="2 3" key="1">
    <citation type="submission" date="2020-08" db="EMBL/GenBank/DDBJ databases">
        <title>Sequencing the genomes of 1000 actinobacteria strains.</title>
        <authorList>
            <person name="Klenk H.-P."/>
        </authorList>
    </citation>
    <scope>NUCLEOTIDE SEQUENCE [LARGE SCALE GENOMIC DNA]</scope>
    <source>
        <strain evidence="2 3">DSM 44936</strain>
    </source>
</reference>
<gene>
    <name evidence="2" type="ORF">BJ992_004372</name>
</gene>
<dbReference type="SUPFAM" id="SSF55154">
    <property type="entry name" value="CYTH-like phosphatases"/>
    <property type="match status" value="1"/>
</dbReference>
<organism evidence="2 3">
    <name type="scientific">Sphaerisporangium rubeum</name>
    <dbReference type="NCBI Taxonomy" id="321317"/>
    <lineage>
        <taxon>Bacteria</taxon>
        <taxon>Bacillati</taxon>
        <taxon>Actinomycetota</taxon>
        <taxon>Actinomycetes</taxon>
        <taxon>Streptosporangiales</taxon>
        <taxon>Streptosporangiaceae</taxon>
        <taxon>Sphaerisporangium</taxon>
    </lineage>
</organism>
<dbReference type="CDD" id="cd07890">
    <property type="entry name" value="CYTH-like_AC_IV-like"/>
    <property type="match status" value="1"/>
</dbReference>
<protein>
    <submittedName>
        <fullName evidence="2">Adenylate cyclase class 2</fullName>
        <ecNumber evidence="2">4.6.1.1</ecNumber>
    </submittedName>
</protein>
<dbReference type="InterPro" id="IPR033469">
    <property type="entry name" value="CYTH-like_dom_sf"/>
</dbReference>
<keyword evidence="2" id="KW-0456">Lyase</keyword>
<dbReference type="GO" id="GO:0004016">
    <property type="term" value="F:adenylate cyclase activity"/>
    <property type="evidence" value="ECO:0007669"/>
    <property type="project" value="UniProtKB-EC"/>
</dbReference>
<dbReference type="PANTHER" id="PTHR21028">
    <property type="entry name" value="SI:CH211-156B7.4"/>
    <property type="match status" value="1"/>
</dbReference>
<dbReference type="InterPro" id="IPR008173">
    <property type="entry name" value="Adenylyl_cyclase_CyaB"/>
</dbReference>
<feature type="domain" description="CYTH" evidence="1">
    <location>
        <begin position="1"/>
        <end position="175"/>
    </location>
</feature>
<sequence length="207" mass="22577">MREVEVKYHVQDRDALLVALKARGIDLSAPVTQDDQAYAPVTWSYGDSKLGVSFVRLRTVDGNHTFTLKRPAENALSCDEYETGVADREQMHSAILAMGFRATVRITKVRRTATLPDLELCVDEVAGLGTFLELERMVSDGVAGDAVQAELAAFVASLDVEAVRTDETYDSLVRAASREAVVDSRGTPGSGLDQDPRSACSDVLRLW</sequence>
<comment type="caution">
    <text evidence="2">The sequence shown here is derived from an EMBL/GenBank/DDBJ whole genome shotgun (WGS) entry which is preliminary data.</text>
</comment>
<dbReference type="AlphaFoldDB" id="A0A7X0IGR4"/>
<evidence type="ECO:0000259" key="1">
    <source>
        <dbReference type="PROSITE" id="PS51707"/>
    </source>
</evidence>
<dbReference type="NCBIfam" id="TIGR00318">
    <property type="entry name" value="cyaB"/>
    <property type="match status" value="1"/>
</dbReference>
<evidence type="ECO:0000313" key="3">
    <source>
        <dbReference type="Proteomes" id="UP000555564"/>
    </source>
</evidence>
<keyword evidence="3" id="KW-1185">Reference proteome</keyword>
<dbReference type="InterPro" id="IPR023577">
    <property type="entry name" value="CYTH_domain"/>
</dbReference>
<dbReference type="RefSeq" id="WP_184983884.1">
    <property type="nucleotide sequence ID" value="NZ_BAAALO010000038.1"/>
</dbReference>
<dbReference type="EMBL" id="JACHIU010000001">
    <property type="protein sequence ID" value="MBB6474941.1"/>
    <property type="molecule type" value="Genomic_DNA"/>
</dbReference>
<dbReference type="EC" id="4.6.1.1" evidence="2"/>
<dbReference type="Gene3D" id="2.40.320.10">
    <property type="entry name" value="Hypothetical Protein Pfu-838710-001"/>
    <property type="match status" value="1"/>
</dbReference>
<proteinExistence type="predicted"/>
<dbReference type="PROSITE" id="PS51707">
    <property type="entry name" value="CYTH"/>
    <property type="match status" value="1"/>
</dbReference>
<dbReference type="Proteomes" id="UP000555564">
    <property type="component" value="Unassembled WGS sequence"/>
</dbReference>
<dbReference type="Pfam" id="PF01928">
    <property type="entry name" value="CYTH"/>
    <property type="match status" value="1"/>
</dbReference>
<accession>A0A7X0IGR4</accession>
<name>A0A7X0IGR4_9ACTN</name>
<dbReference type="PANTHER" id="PTHR21028:SF2">
    <property type="entry name" value="CYTH DOMAIN-CONTAINING PROTEIN"/>
    <property type="match status" value="1"/>
</dbReference>
<dbReference type="SMART" id="SM01118">
    <property type="entry name" value="CYTH"/>
    <property type="match status" value="1"/>
</dbReference>
<evidence type="ECO:0000313" key="2">
    <source>
        <dbReference type="EMBL" id="MBB6474941.1"/>
    </source>
</evidence>